<accession>Q22S36</accession>
<dbReference type="EMBL" id="GG662845">
    <property type="protein sequence ID" value="EAR87936.2"/>
    <property type="molecule type" value="Genomic_DNA"/>
</dbReference>
<dbReference type="Proteomes" id="UP000009168">
    <property type="component" value="Unassembled WGS sequence"/>
</dbReference>
<name>Q22S36_TETTS</name>
<feature type="coiled-coil region" evidence="1">
    <location>
        <begin position="428"/>
        <end position="497"/>
    </location>
</feature>
<keyword evidence="4" id="KW-1185">Reference proteome</keyword>
<dbReference type="KEGG" id="tet:TTHERM_00010960"/>
<dbReference type="RefSeq" id="XP_001008181.2">
    <property type="nucleotide sequence ID" value="XM_001008181.2"/>
</dbReference>
<reference evidence="4" key="1">
    <citation type="journal article" date="2006" name="PLoS Biol.">
        <title>Macronuclear genome sequence of the ciliate Tetrahymena thermophila, a model eukaryote.</title>
        <authorList>
            <person name="Eisen J.A."/>
            <person name="Coyne R.S."/>
            <person name="Wu M."/>
            <person name="Wu D."/>
            <person name="Thiagarajan M."/>
            <person name="Wortman J.R."/>
            <person name="Badger J.H."/>
            <person name="Ren Q."/>
            <person name="Amedeo P."/>
            <person name="Jones K.M."/>
            <person name="Tallon L.J."/>
            <person name="Delcher A.L."/>
            <person name="Salzberg S.L."/>
            <person name="Silva J.C."/>
            <person name="Haas B.J."/>
            <person name="Majoros W.H."/>
            <person name="Farzad M."/>
            <person name="Carlton J.M."/>
            <person name="Smith R.K. Jr."/>
            <person name="Garg J."/>
            <person name="Pearlman R.E."/>
            <person name="Karrer K.M."/>
            <person name="Sun L."/>
            <person name="Manning G."/>
            <person name="Elde N.C."/>
            <person name="Turkewitz A.P."/>
            <person name="Asai D.J."/>
            <person name="Wilkes D.E."/>
            <person name="Wang Y."/>
            <person name="Cai H."/>
            <person name="Collins K."/>
            <person name="Stewart B.A."/>
            <person name="Lee S.R."/>
            <person name="Wilamowska K."/>
            <person name="Weinberg Z."/>
            <person name="Ruzzo W.L."/>
            <person name="Wloga D."/>
            <person name="Gaertig J."/>
            <person name="Frankel J."/>
            <person name="Tsao C.-C."/>
            <person name="Gorovsky M.A."/>
            <person name="Keeling P.J."/>
            <person name="Waller R.F."/>
            <person name="Patron N.J."/>
            <person name="Cherry J.M."/>
            <person name="Stover N.A."/>
            <person name="Krieger C.J."/>
            <person name="del Toro C."/>
            <person name="Ryder H.F."/>
            <person name="Williamson S.C."/>
            <person name="Barbeau R.A."/>
            <person name="Hamilton E.P."/>
            <person name="Orias E."/>
        </authorList>
    </citation>
    <scope>NUCLEOTIDE SEQUENCE [LARGE SCALE GENOMIC DNA]</scope>
    <source>
        <strain evidence="4">SB210</strain>
    </source>
</reference>
<dbReference type="HOGENOM" id="CLU_327223_0_0_1"/>
<evidence type="ECO:0000256" key="2">
    <source>
        <dbReference type="SAM" id="MobiDB-lite"/>
    </source>
</evidence>
<feature type="compositionally biased region" description="Basic and acidic residues" evidence="2">
    <location>
        <begin position="15"/>
        <end position="24"/>
    </location>
</feature>
<feature type="coiled-coil region" evidence="1">
    <location>
        <begin position="564"/>
        <end position="620"/>
    </location>
</feature>
<evidence type="ECO:0000313" key="4">
    <source>
        <dbReference type="Proteomes" id="UP000009168"/>
    </source>
</evidence>
<dbReference type="InParanoid" id="Q22S36"/>
<evidence type="ECO:0000313" key="3">
    <source>
        <dbReference type="EMBL" id="EAR87936.2"/>
    </source>
</evidence>
<proteinExistence type="predicted"/>
<protein>
    <submittedName>
        <fullName evidence="3">Uncharacterized protein</fullName>
    </submittedName>
</protein>
<keyword evidence="1" id="KW-0175">Coiled coil</keyword>
<organism evidence="3 4">
    <name type="scientific">Tetrahymena thermophila (strain SB210)</name>
    <dbReference type="NCBI Taxonomy" id="312017"/>
    <lineage>
        <taxon>Eukaryota</taxon>
        <taxon>Sar</taxon>
        <taxon>Alveolata</taxon>
        <taxon>Ciliophora</taxon>
        <taxon>Intramacronucleata</taxon>
        <taxon>Oligohymenophorea</taxon>
        <taxon>Hymenostomatida</taxon>
        <taxon>Tetrahymenina</taxon>
        <taxon>Tetrahymenidae</taxon>
        <taxon>Tetrahymena</taxon>
    </lineage>
</organism>
<gene>
    <name evidence="3" type="ORF">TTHERM_00010960</name>
</gene>
<sequence>MSEQKQKVHKTLRIQSKENIETKRNSFANTPKERDQGDEFNTSFEQNEFKNMRNFKQGLMKSKMPKVNHVVIDAMKMEEDYEYTQKDLKENLDDWYQRTKSKLKENQENSNSFQVNDVRNQNQQKMLIEGMKEKYKSPNVDSNILNSILKTDQKIQKGQNQIERYNEDSPFKNKQMVRNSFSYVQNAQINDDSDSKSRNSVFSSQPNFKGSKKVSVFNANAANTQGNICTSLTLLQQYNPNKEYINPELVKKKNIQKIVHNIIQDKMQKFMNKPKEYSQKFQGIKTTNDLGDSVQNETLKNFKSLRKYFNFGQKIDYDQLLAKILTNKQLPSKFFNFTEDEINPASSFKDVEPELLSRYLSINKAIEEKKSQQRVFRIEVAKWVQILKDNQNDLITTQNRQDELMQQYHIQDKSIKRVQALQKSNAFKNKAQQKNKQLVEYNEGLQLELDKLNGQQQELSNQQQKLQDKQKELEMIINTLNQDIEAIMNHIDNCDKEVEKLKMSRINLKTYLRQNYVKMLKKDLSALPTAQKENISLVWVIKSMNSLGEAIERGDFPQYIDSQAIEFLQEAAQIEQEVEDLKSSIRNYDFTKFDLSQNKKNRYEKVIENLNKNSTKSEIQKKLKVITEENLQVKKPIFQVNADTKRHEIQWVSDTVNPGTMNSLNKYDVQDEDLQSAVHERQKILEVIQEKQRFYQKIKDLELVRHIHQNEKREDPNLLKKLICLFGTIDGSNEFHNYTHLTQCFIKKMQESKNFSFMTSSRHFKIKAKTENAKSLDRAQSSHDLKTEQNDNLSVASSKLTSSRQNLLSSTSISNLTDKYINTIKRGSNTNQNQLSIGSNLQIDAFDTFMGLKSRNLTSSYSNSRIGTSFNNFTSENKSNLYKPYQSTSLRNLSINF</sequence>
<dbReference type="AlphaFoldDB" id="Q22S36"/>
<dbReference type="GeneID" id="7831411"/>
<evidence type="ECO:0000256" key="1">
    <source>
        <dbReference type="SAM" id="Coils"/>
    </source>
</evidence>
<feature type="region of interest" description="Disordered" evidence="2">
    <location>
        <begin position="1"/>
        <end position="40"/>
    </location>
</feature>